<reference evidence="1" key="1">
    <citation type="submission" date="2018-02" db="EMBL/GenBank/DDBJ databases">
        <title>Rhizophora mucronata_Transcriptome.</title>
        <authorList>
            <person name="Meera S.P."/>
            <person name="Sreeshan A."/>
            <person name="Augustine A."/>
        </authorList>
    </citation>
    <scope>NUCLEOTIDE SEQUENCE</scope>
    <source>
        <tissue evidence="1">Leaf</tissue>
    </source>
</reference>
<dbReference type="AlphaFoldDB" id="A0A2P2P9J6"/>
<protein>
    <submittedName>
        <fullName evidence="1">Uncharacterized protein</fullName>
    </submittedName>
</protein>
<proteinExistence type="predicted"/>
<name>A0A2P2P9J6_RHIMU</name>
<dbReference type="EMBL" id="GGEC01070931">
    <property type="protein sequence ID" value="MBX51415.1"/>
    <property type="molecule type" value="Transcribed_RNA"/>
</dbReference>
<evidence type="ECO:0000313" key="1">
    <source>
        <dbReference type="EMBL" id="MBX51415.1"/>
    </source>
</evidence>
<accession>A0A2P2P9J6</accession>
<organism evidence="1">
    <name type="scientific">Rhizophora mucronata</name>
    <name type="common">Asiatic mangrove</name>
    <dbReference type="NCBI Taxonomy" id="61149"/>
    <lineage>
        <taxon>Eukaryota</taxon>
        <taxon>Viridiplantae</taxon>
        <taxon>Streptophyta</taxon>
        <taxon>Embryophyta</taxon>
        <taxon>Tracheophyta</taxon>
        <taxon>Spermatophyta</taxon>
        <taxon>Magnoliopsida</taxon>
        <taxon>eudicotyledons</taxon>
        <taxon>Gunneridae</taxon>
        <taxon>Pentapetalae</taxon>
        <taxon>rosids</taxon>
        <taxon>fabids</taxon>
        <taxon>Malpighiales</taxon>
        <taxon>Rhizophoraceae</taxon>
        <taxon>Rhizophora</taxon>
    </lineage>
</organism>
<sequence>MIGPMSQLQNETCTKHQASIFYLYKKGKMFTISILVIEIEGYTFLSSFKICFRDGPSPSQPKHFWI</sequence>